<dbReference type="InterPro" id="IPR036291">
    <property type="entry name" value="NAD(P)-bd_dom_sf"/>
</dbReference>
<dbReference type="InterPro" id="IPR002347">
    <property type="entry name" value="SDR_fam"/>
</dbReference>
<evidence type="ECO:0000313" key="5">
    <source>
        <dbReference type="Proteomes" id="UP001595462"/>
    </source>
</evidence>
<dbReference type="Proteomes" id="UP001595462">
    <property type="component" value="Unassembled WGS sequence"/>
</dbReference>
<sequence length="269" mass="27698">MAARDFTGRTVLVTGASRGVGEATARAFARAGAKVLIAARGAERLQAVAADMGATPIVADIATGAGCTRLIADSVAVHGGLDILINNAGCHHRGPVTGLEADALAEMVDTNLRAPLMLTRLALPYLQASSAAAVVNVASIAGQMPLAGSATYSATKFGLRAFTHALAEELADTAIHVSVVSPGPIATDFILGDIDAVSDITFSQPMSTPEQIADLILACAADGRVERSRPAISRVMATAGYLIPALPRALHPLLAARGRRAKARYRRDS</sequence>
<dbReference type="Pfam" id="PF00106">
    <property type="entry name" value="adh_short"/>
    <property type="match status" value="1"/>
</dbReference>
<dbReference type="CDD" id="cd05233">
    <property type="entry name" value="SDR_c"/>
    <property type="match status" value="1"/>
</dbReference>
<proteinExistence type="inferred from homology"/>
<comment type="caution">
    <text evidence="4">The sequence shown here is derived from an EMBL/GenBank/DDBJ whole genome shotgun (WGS) entry which is preliminary data.</text>
</comment>
<dbReference type="PRINTS" id="PR00081">
    <property type="entry name" value="GDHRDH"/>
</dbReference>
<dbReference type="GO" id="GO:0016491">
    <property type="term" value="F:oxidoreductase activity"/>
    <property type="evidence" value="ECO:0007669"/>
    <property type="project" value="UniProtKB-KW"/>
</dbReference>
<organism evidence="4 5">
    <name type="scientific">Salinisphaera aquimarina</name>
    <dbReference type="NCBI Taxonomy" id="2094031"/>
    <lineage>
        <taxon>Bacteria</taxon>
        <taxon>Pseudomonadati</taxon>
        <taxon>Pseudomonadota</taxon>
        <taxon>Gammaproteobacteria</taxon>
        <taxon>Salinisphaerales</taxon>
        <taxon>Salinisphaeraceae</taxon>
        <taxon>Salinisphaera</taxon>
    </lineage>
</organism>
<comment type="similarity">
    <text evidence="1 3">Belongs to the short-chain dehydrogenases/reductases (SDR) family.</text>
</comment>
<dbReference type="EMBL" id="JBHRSS010000009">
    <property type="protein sequence ID" value="MFC3105974.1"/>
    <property type="molecule type" value="Genomic_DNA"/>
</dbReference>
<dbReference type="RefSeq" id="WP_380691526.1">
    <property type="nucleotide sequence ID" value="NZ_JBHRSS010000009.1"/>
</dbReference>
<dbReference type="Gene3D" id="3.40.50.720">
    <property type="entry name" value="NAD(P)-binding Rossmann-like Domain"/>
    <property type="match status" value="1"/>
</dbReference>
<name>A0ABV7EVL8_9GAMM</name>
<gene>
    <name evidence="4" type="ORF">ACFOSU_19060</name>
</gene>
<dbReference type="PROSITE" id="PS00061">
    <property type="entry name" value="ADH_SHORT"/>
    <property type="match status" value="1"/>
</dbReference>
<dbReference type="EC" id="1.-.-.-" evidence="4"/>
<evidence type="ECO:0000256" key="2">
    <source>
        <dbReference type="ARBA" id="ARBA00023002"/>
    </source>
</evidence>
<dbReference type="PRINTS" id="PR00080">
    <property type="entry name" value="SDRFAMILY"/>
</dbReference>
<dbReference type="PANTHER" id="PTHR44196">
    <property type="entry name" value="DEHYDROGENASE/REDUCTASE SDR FAMILY MEMBER 7B"/>
    <property type="match status" value="1"/>
</dbReference>
<keyword evidence="2 4" id="KW-0560">Oxidoreductase</keyword>
<dbReference type="InterPro" id="IPR020904">
    <property type="entry name" value="Sc_DH/Rdtase_CS"/>
</dbReference>
<dbReference type="SUPFAM" id="SSF51735">
    <property type="entry name" value="NAD(P)-binding Rossmann-fold domains"/>
    <property type="match status" value="1"/>
</dbReference>
<dbReference type="PANTHER" id="PTHR44196:SF1">
    <property type="entry name" value="DEHYDROGENASE_REDUCTASE SDR FAMILY MEMBER 7B"/>
    <property type="match status" value="1"/>
</dbReference>
<evidence type="ECO:0000313" key="4">
    <source>
        <dbReference type="EMBL" id="MFC3105974.1"/>
    </source>
</evidence>
<evidence type="ECO:0000256" key="1">
    <source>
        <dbReference type="ARBA" id="ARBA00006484"/>
    </source>
</evidence>
<protein>
    <submittedName>
        <fullName evidence="4">SDR family NAD(P)-dependent oxidoreductase</fullName>
        <ecNumber evidence="4">1.-.-.-</ecNumber>
    </submittedName>
</protein>
<accession>A0ABV7EVL8</accession>
<evidence type="ECO:0000256" key="3">
    <source>
        <dbReference type="RuleBase" id="RU000363"/>
    </source>
</evidence>
<keyword evidence="5" id="KW-1185">Reference proteome</keyword>
<reference evidence="5" key="1">
    <citation type="journal article" date="2019" name="Int. J. Syst. Evol. Microbiol.">
        <title>The Global Catalogue of Microorganisms (GCM) 10K type strain sequencing project: providing services to taxonomists for standard genome sequencing and annotation.</title>
        <authorList>
            <consortium name="The Broad Institute Genomics Platform"/>
            <consortium name="The Broad Institute Genome Sequencing Center for Infectious Disease"/>
            <person name="Wu L."/>
            <person name="Ma J."/>
        </authorList>
    </citation>
    <scope>NUCLEOTIDE SEQUENCE [LARGE SCALE GENOMIC DNA]</scope>
    <source>
        <strain evidence="5">KCTC 52640</strain>
    </source>
</reference>